<name>A0AAD2CUV7_9STRA</name>
<proteinExistence type="predicted"/>
<dbReference type="Proteomes" id="UP001295423">
    <property type="component" value="Unassembled WGS sequence"/>
</dbReference>
<protein>
    <submittedName>
        <fullName evidence="2">Uncharacterized protein</fullName>
    </submittedName>
</protein>
<keyword evidence="3" id="KW-1185">Reference proteome</keyword>
<comment type="caution">
    <text evidence="2">The sequence shown here is derived from an EMBL/GenBank/DDBJ whole genome shotgun (WGS) entry which is preliminary data.</text>
</comment>
<gene>
    <name evidence="2" type="ORF">CYCCA115_LOCUS8730</name>
</gene>
<evidence type="ECO:0000313" key="3">
    <source>
        <dbReference type="Proteomes" id="UP001295423"/>
    </source>
</evidence>
<evidence type="ECO:0000256" key="1">
    <source>
        <dbReference type="SAM" id="MobiDB-lite"/>
    </source>
</evidence>
<dbReference type="EMBL" id="CAKOGP040001202">
    <property type="protein sequence ID" value="CAJ1944096.1"/>
    <property type="molecule type" value="Genomic_DNA"/>
</dbReference>
<accession>A0AAD2CUV7</accession>
<reference evidence="2" key="1">
    <citation type="submission" date="2023-08" db="EMBL/GenBank/DDBJ databases">
        <authorList>
            <person name="Audoor S."/>
            <person name="Bilcke G."/>
        </authorList>
    </citation>
    <scope>NUCLEOTIDE SEQUENCE</scope>
</reference>
<organism evidence="2 3">
    <name type="scientific">Cylindrotheca closterium</name>
    <dbReference type="NCBI Taxonomy" id="2856"/>
    <lineage>
        <taxon>Eukaryota</taxon>
        <taxon>Sar</taxon>
        <taxon>Stramenopiles</taxon>
        <taxon>Ochrophyta</taxon>
        <taxon>Bacillariophyta</taxon>
        <taxon>Bacillariophyceae</taxon>
        <taxon>Bacillariophycidae</taxon>
        <taxon>Bacillariales</taxon>
        <taxon>Bacillariaceae</taxon>
        <taxon>Cylindrotheca</taxon>
    </lineage>
</organism>
<dbReference type="AlphaFoldDB" id="A0AAD2CUV7"/>
<evidence type="ECO:0000313" key="2">
    <source>
        <dbReference type="EMBL" id="CAJ1944096.1"/>
    </source>
</evidence>
<feature type="region of interest" description="Disordered" evidence="1">
    <location>
        <begin position="37"/>
        <end position="56"/>
    </location>
</feature>
<sequence length="216" mass="23617">MYGSVLNPGRSGVVIGGSPAGLSLLSDISSITQLSPAAESVSSSVPTDSPEELVDSDHEDALDLDEPDNHNIETEEDFQHLDCEAEEAQLEQMLQLCVVGKPKGSKDHQSIKKKDLILNLMDLEPDVKIAGLPAGHKDPAPEPRVATGEIPFDTQRNWPHVIYRGKVDKSRKYQGHELPAGAKCCPSMNGQRTCNGWEFHYGPWEHNHEEAGTNAF</sequence>
<feature type="compositionally biased region" description="Low complexity" evidence="1">
    <location>
        <begin position="37"/>
        <end position="46"/>
    </location>
</feature>